<dbReference type="SUPFAM" id="SSF53850">
    <property type="entry name" value="Periplasmic binding protein-like II"/>
    <property type="match status" value="1"/>
</dbReference>
<evidence type="ECO:0000313" key="1">
    <source>
        <dbReference type="EMBL" id="AJF06259.1"/>
    </source>
</evidence>
<dbReference type="OrthoDB" id="5393013at2"/>
<dbReference type="Proteomes" id="UP000035036">
    <property type="component" value="Chromosome"/>
</dbReference>
<dbReference type="PANTHER" id="PTHR35841">
    <property type="entry name" value="PHOSPHONATES-BINDING PERIPLASMIC PROTEIN"/>
    <property type="match status" value="1"/>
</dbReference>
<dbReference type="HOGENOM" id="CLU_051472_5_0_7"/>
<keyword evidence="2" id="KW-1185">Reference proteome</keyword>
<proteinExistence type="predicted"/>
<dbReference type="KEGG" id="gsb:GSUB_06390"/>
<evidence type="ECO:0000313" key="2">
    <source>
        <dbReference type="Proteomes" id="UP000035036"/>
    </source>
</evidence>
<dbReference type="PANTHER" id="PTHR35841:SF1">
    <property type="entry name" value="PHOSPHONATES-BINDING PERIPLASMIC PROTEIN"/>
    <property type="match status" value="1"/>
</dbReference>
<dbReference type="Gene3D" id="3.40.190.10">
    <property type="entry name" value="Periplasmic binding protein-like II"/>
    <property type="match status" value="2"/>
</dbReference>
<dbReference type="STRING" id="483547.GSUB_06390"/>
<dbReference type="AlphaFoldDB" id="A0A0B5FNN7"/>
<dbReference type="PROSITE" id="PS51257">
    <property type="entry name" value="PROKAR_LIPOPROTEIN"/>
    <property type="match status" value="1"/>
</dbReference>
<reference evidence="1 2" key="1">
    <citation type="journal article" date="2015" name="Genome Announc.">
        <title>Genomes of Geoalkalibacter ferrihydriticus Z-0531T and Geoalkalibacter subterraneus Red1T, Two Haloalkaliphilic Metal-Reducing Deltaproteobacteria.</title>
        <authorList>
            <person name="Badalamenti J.P."/>
            <person name="Krajmalnik-Brown R."/>
            <person name="Torres C.I."/>
            <person name="Bond D.R."/>
        </authorList>
    </citation>
    <scope>NUCLEOTIDE SEQUENCE [LARGE SCALE GENOMIC DNA]</scope>
    <source>
        <strain evidence="1 2">Red1</strain>
    </source>
</reference>
<sequence length="304" mass="34343">MLSVLRTSLLALAVLLVFSLFIGGCDSKPSGPVIRIGYMNCNSEAETMDRFMPLTRYLEKELGVRFEAVPVDTQDFEERFRNGEFTFTHTNSLLYVILREEYGLQLIAGEQRGQFGGRTSGGLIALKKSGIKSIEDMRGKRLLFGPQMAPSGYLAQYDLMLNAGFDPERELSYYAIPPGSFKHEKVIYGVYFGEFDVAAAPMLDLEEMVRDGKVAADDFEIIAQSEPFPYCTFGASAEADPELVERFRRALLELSPQDTVEYQGERIKVLKSVWVEGFVQFSDADYDPVREMARRVNMPPYQTF</sequence>
<dbReference type="Pfam" id="PF12974">
    <property type="entry name" value="Phosphonate-bd"/>
    <property type="match status" value="1"/>
</dbReference>
<organism evidence="1 2">
    <name type="scientific">Geoalkalibacter subterraneus</name>
    <dbReference type="NCBI Taxonomy" id="483547"/>
    <lineage>
        <taxon>Bacteria</taxon>
        <taxon>Pseudomonadati</taxon>
        <taxon>Thermodesulfobacteriota</taxon>
        <taxon>Desulfuromonadia</taxon>
        <taxon>Desulfuromonadales</taxon>
        <taxon>Geoalkalibacteraceae</taxon>
        <taxon>Geoalkalibacter</taxon>
    </lineage>
</organism>
<protein>
    <submittedName>
        <fullName evidence="1">ABC transporter substrate-binding protein</fullName>
    </submittedName>
</protein>
<gene>
    <name evidence="1" type="ORF">GSUB_06390</name>
</gene>
<dbReference type="EMBL" id="CP010311">
    <property type="protein sequence ID" value="AJF06259.1"/>
    <property type="molecule type" value="Genomic_DNA"/>
</dbReference>
<name>A0A0B5FNN7_9BACT</name>
<accession>A0A0B5FNN7</accession>